<dbReference type="RefSeq" id="WP_057825254.1">
    <property type="nucleotide sequence ID" value="NZ_AZEA01000011.1"/>
</dbReference>
<keyword evidence="1" id="KW-1133">Transmembrane helix</keyword>
<name>A0A0R1L5U3_9LACO</name>
<feature type="transmembrane region" description="Helical" evidence="1">
    <location>
        <begin position="114"/>
        <end position="136"/>
    </location>
</feature>
<dbReference type="Proteomes" id="UP000051581">
    <property type="component" value="Unassembled WGS sequence"/>
</dbReference>
<keyword evidence="1" id="KW-0472">Membrane</keyword>
<accession>A0A0R1L5U3</accession>
<sequence length="149" mass="16459">MIKKVINNAVIGIVGGVFIGFMISLILSYASGSTTYYPSSMEFVSRFHGTLTATVTSAVLWGLIGVVSAVSSLIFTDTDWSIVKMTVIHFSLTYFICLPLAFLAGWFSFNFGSFVSFTIIWIILYTIMYFTSMIAARKEVAAVNQKLKN</sequence>
<keyword evidence="1" id="KW-0812">Transmembrane</keyword>
<organism evidence="2 3">
    <name type="scientific">Lentilactobacillus sunkii DSM 19904</name>
    <dbReference type="NCBI Taxonomy" id="1423808"/>
    <lineage>
        <taxon>Bacteria</taxon>
        <taxon>Bacillati</taxon>
        <taxon>Bacillota</taxon>
        <taxon>Bacilli</taxon>
        <taxon>Lactobacillales</taxon>
        <taxon>Lactobacillaceae</taxon>
        <taxon>Lentilactobacillus</taxon>
    </lineage>
</organism>
<dbReference type="InterPro" id="IPR021560">
    <property type="entry name" value="DUF3021"/>
</dbReference>
<dbReference type="PATRIC" id="fig|1423808.3.peg.513"/>
<evidence type="ECO:0000313" key="2">
    <source>
        <dbReference type="EMBL" id="KRK88209.1"/>
    </source>
</evidence>
<feature type="transmembrane region" description="Helical" evidence="1">
    <location>
        <begin position="87"/>
        <end position="108"/>
    </location>
</feature>
<proteinExistence type="predicted"/>
<feature type="transmembrane region" description="Helical" evidence="1">
    <location>
        <begin position="9"/>
        <end position="31"/>
    </location>
</feature>
<protein>
    <submittedName>
        <fullName evidence="2">Conserved hypothetical membrane spanning protein</fullName>
    </submittedName>
</protein>
<feature type="transmembrane region" description="Helical" evidence="1">
    <location>
        <begin position="51"/>
        <end position="75"/>
    </location>
</feature>
<gene>
    <name evidence="2" type="ORF">FD17_GL000508</name>
</gene>
<evidence type="ECO:0000256" key="1">
    <source>
        <dbReference type="SAM" id="Phobius"/>
    </source>
</evidence>
<comment type="caution">
    <text evidence="2">The sequence shown here is derived from an EMBL/GenBank/DDBJ whole genome shotgun (WGS) entry which is preliminary data.</text>
</comment>
<evidence type="ECO:0000313" key="3">
    <source>
        <dbReference type="Proteomes" id="UP000051581"/>
    </source>
</evidence>
<keyword evidence="3" id="KW-1185">Reference proteome</keyword>
<reference evidence="2 3" key="1">
    <citation type="journal article" date="2015" name="Genome Announc.">
        <title>Expanding the biotechnology potential of lactobacilli through comparative genomics of 213 strains and associated genera.</title>
        <authorList>
            <person name="Sun Z."/>
            <person name="Harris H.M."/>
            <person name="McCann A."/>
            <person name="Guo C."/>
            <person name="Argimon S."/>
            <person name="Zhang W."/>
            <person name="Yang X."/>
            <person name="Jeffery I.B."/>
            <person name="Cooney J.C."/>
            <person name="Kagawa T.F."/>
            <person name="Liu W."/>
            <person name="Song Y."/>
            <person name="Salvetti E."/>
            <person name="Wrobel A."/>
            <person name="Rasinkangas P."/>
            <person name="Parkhill J."/>
            <person name="Rea M.C."/>
            <person name="O'Sullivan O."/>
            <person name="Ritari J."/>
            <person name="Douillard F.P."/>
            <person name="Paul Ross R."/>
            <person name="Yang R."/>
            <person name="Briner A.E."/>
            <person name="Felis G.E."/>
            <person name="de Vos W.M."/>
            <person name="Barrangou R."/>
            <person name="Klaenhammer T.R."/>
            <person name="Caufield P.W."/>
            <person name="Cui Y."/>
            <person name="Zhang H."/>
            <person name="O'Toole P.W."/>
        </authorList>
    </citation>
    <scope>NUCLEOTIDE SEQUENCE [LARGE SCALE GENOMIC DNA]</scope>
    <source>
        <strain evidence="2 3">DSM 19904</strain>
    </source>
</reference>
<dbReference type="Pfam" id="PF11457">
    <property type="entry name" value="DUF3021"/>
    <property type="match status" value="1"/>
</dbReference>
<dbReference type="AlphaFoldDB" id="A0A0R1L5U3"/>
<dbReference type="EMBL" id="AZEA01000011">
    <property type="protein sequence ID" value="KRK88209.1"/>
    <property type="molecule type" value="Genomic_DNA"/>
</dbReference>